<dbReference type="AlphaFoldDB" id="A0A098TJF1"/>
<evidence type="ECO:0000313" key="1">
    <source>
        <dbReference type="EMBL" id="KGF72264.1"/>
    </source>
</evidence>
<protein>
    <submittedName>
        <fullName evidence="1">Uncharacterized protein</fullName>
    </submittedName>
</protein>
<name>A0A098TJF1_9CYAN</name>
<accession>A0A098TJF1</accession>
<reference evidence="1 2" key="1">
    <citation type="journal article" date="2014" name="Mol. Ecol.">
        <title>Evolution of Synechococcus.</title>
        <authorList>
            <person name="Dvorak P."/>
            <person name="Casamatta D."/>
            <person name="Hasler P."/>
            <person name="Poulickova A."/>
            <person name="Ondrej V."/>
            <person name="Sanges R."/>
        </authorList>
    </citation>
    <scope>NUCLEOTIDE SEQUENCE [LARGE SCALE GENOMIC DNA]</scope>
    <source>
        <strain evidence="1 2">CAUP A 1101</strain>
    </source>
</reference>
<dbReference type="Proteomes" id="UP000030170">
    <property type="component" value="Unassembled WGS sequence"/>
</dbReference>
<proteinExistence type="predicted"/>
<comment type="caution">
    <text evidence="1">The sequence shown here is derived from an EMBL/GenBank/DDBJ whole genome shotgun (WGS) entry which is preliminary data.</text>
</comment>
<sequence length="69" mass="7674">MPQGGRMGNWKKLATEEFLHSTMGDSEPADAARTLPYAFISEQLEGNLASCLPRMGQIEFIALRIYLLS</sequence>
<evidence type="ECO:0000313" key="2">
    <source>
        <dbReference type="Proteomes" id="UP000030170"/>
    </source>
</evidence>
<organism evidence="1 2">
    <name type="scientific">Neosynechococcus sphagnicola sy1</name>
    <dbReference type="NCBI Taxonomy" id="1497020"/>
    <lineage>
        <taxon>Bacteria</taxon>
        <taxon>Bacillati</taxon>
        <taxon>Cyanobacteriota</taxon>
        <taxon>Cyanophyceae</taxon>
        <taxon>Neosynechococcales</taxon>
        <taxon>Neosynechococcaceae</taxon>
        <taxon>Neosynechococcus</taxon>
    </lineage>
</organism>
<dbReference type="EMBL" id="JJML01000031">
    <property type="protein sequence ID" value="KGF72264.1"/>
    <property type="molecule type" value="Genomic_DNA"/>
</dbReference>
<keyword evidence="2" id="KW-1185">Reference proteome</keyword>
<gene>
    <name evidence="1" type="ORF">DO97_10965</name>
</gene>